<evidence type="ECO:0000256" key="11">
    <source>
        <dbReference type="RuleBase" id="RU079119"/>
    </source>
</evidence>
<evidence type="ECO:0000256" key="10">
    <source>
        <dbReference type="ARBA" id="ARBA00023315"/>
    </source>
</evidence>
<dbReference type="PROSITE" id="PS50216">
    <property type="entry name" value="DHHC"/>
    <property type="match status" value="1"/>
</dbReference>
<evidence type="ECO:0000256" key="7">
    <source>
        <dbReference type="ARBA" id="ARBA00023136"/>
    </source>
</evidence>
<keyword evidence="5" id="KW-0813">Transport</keyword>
<evidence type="ECO:0000256" key="6">
    <source>
        <dbReference type="ARBA" id="ARBA00022989"/>
    </source>
</evidence>
<dbReference type="SUPFAM" id="SSF52833">
    <property type="entry name" value="Thioredoxin-like"/>
    <property type="match status" value="1"/>
</dbReference>
<evidence type="ECO:0000313" key="13">
    <source>
        <dbReference type="EMBL" id="RZC77332.1"/>
    </source>
</evidence>
<dbReference type="EMBL" id="CM010723">
    <property type="protein sequence ID" value="RZC77332.1"/>
    <property type="molecule type" value="Genomic_DNA"/>
</dbReference>
<reference evidence="13 14" key="1">
    <citation type="journal article" date="2018" name="Science">
        <title>The opium poppy genome and morphinan production.</title>
        <authorList>
            <person name="Guo L."/>
            <person name="Winzer T."/>
            <person name="Yang X."/>
            <person name="Li Y."/>
            <person name="Ning Z."/>
            <person name="He Z."/>
            <person name="Teodor R."/>
            <person name="Lu Y."/>
            <person name="Bowser T.A."/>
            <person name="Graham I.A."/>
            <person name="Ye K."/>
        </authorList>
    </citation>
    <scope>NUCLEOTIDE SEQUENCE [LARGE SCALE GENOMIC DNA]</scope>
    <source>
        <strain evidence="14">cv. HN1</strain>
        <tissue evidence="13">Leaves</tissue>
    </source>
</reference>
<dbReference type="PANTHER" id="PTHR12246">
    <property type="entry name" value="PALMITOYLTRANSFERASE ZDHHC16"/>
    <property type="match status" value="1"/>
</dbReference>
<feature type="transmembrane region" description="Helical" evidence="11">
    <location>
        <begin position="42"/>
        <end position="66"/>
    </location>
</feature>
<accession>A0A4Y7KY69</accession>
<evidence type="ECO:0000256" key="9">
    <source>
        <dbReference type="ARBA" id="ARBA00023284"/>
    </source>
</evidence>
<dbReference type="EC" id="2.3.1.225" evidence="11"/>
<gene>
    <name evidence="13" type="ORF">C5167_001495</name>
</gene>
<keyword evidence="9" id="KW-0676">Redox-active center</keyword>
<dbReference type="Pfam" id="PF01529">
    <property type="entry name" value="DHHC"/>
    <property type="match status" value="1"/>
</dbReference>
<evidence type="ECO:0000256" key="2">
    <source>
        <dbReference type="ARBA" id="ARBA00008574"/>
    </source>
</evidence>
<dbReference type="InterPro" id="IPR001594">
    <property type="entry name" value="Palmitoyltrfase_DHHC"/>
</dbReference>
<feature type="transmembrane region" description="Helical" evidence="11">
    <location>
        <begin position="6"/>
        <end position="30"/>
    </location>
</feature>
<evidence type="ECO:0000259" key="12">
    <source>
        <dbReference type="PROSITE" id="PS51352"/>
    </source>
</evidence>
<proteinExistence type="inferred from homology"/>
<keyword evidence="10 11" id="KW-0012">Acyltransferase</keyword>
<evidence type="ECO:0000313" key="14">
    <source>
        <dbReference type="Proteomes" id="UP000316621"/>
    </source>
</evidence>
<keyword evidence="6 11" id="KW-1133">Transmembrane helix</keyword>
<sequence length="608" mass="68520">MKKQRFLSLPIFAVFLAMGFIYYTTVFIFIEDSMSLNSSNGLLNTLIFSFFGLMSFISFITCIVMEPGHVPSNFVLEIENGGEVLDQGSNKNGGNPRFCDKCSTHKPPRTHHCRVCRRCVLKMDHHCVWINNCVGFVNYKPFFILILYATTASLYSTVMLVLDIFQKDWDSIRGQHLKLFYIICGTVLIALSVTLTTLSGWHVYLLAQNMTTIEYHEGIRASWLAKKSGQNYRHPYNLGVYKNITSVQTCSNGYGRHQLDISKMEPIFLLLQEAVDISANNQTAKQCTLHDADSIKIISPSIKSLHLEAKPRSCNSTGYGFLPIHQIFSLSTSLVRISSINFDGIRSRITASNDTFSIDSSSSSSSNIDSKPVSVELKSIGSEEQFDRIMGDAQQLDQALIIVWMATWCRKCIYLKPKIEKMAADYYPRVGFFCIDVNTVPYKLVNRAGVTKMPTIQLWKDGKKQAEVIGGHKAYLVVNEVREMIENEGPLPTEYWLILFIWLFISLQTQLFESVADLQDAKQKVAREIKAKDALYNFVDLDIGLPKIENNEKTIETLVKAPGLATENNKLGDLAAVQGLLPPHLTIPSGWRPGMPVELWRSLSIPDN</sequence>
<evidence type="ECO:0000256" key="8">
    <source>
        <dbReference type="ARBA" id="ARBA00023157"/>
    </source>
</evidence>
<name>A0A4Y7KY69_PAPSO</name>
<dbReference type="Pfam" id="PF00085">
    <property type="entry name" value="Thioredoxin"/>
    <property type="match status" value="1"/>
</dbReference>
<evidence type="ECO:0000256" key="4">
    <source>
        <dbReference type="ARBA" id="ARBA00022692"/>
    </source>
</evidence>
<comment type="similarity">
    <text evidence="2 11">Belongs to the DHHC palmitoyltransferase family.</text>
</comment>
<dbReference type="PROSITE" id="PS51352">
    <property type="entry name" value="THIOREDOXIN_2"/>
    <property type="match status" value="1"/>
</dbReference>
<feature type="domain" description="Thioredoxin" evidence="12">
    <location>
        <begin position="366"/>
        <end position="490"/>
    </location>
</feature>
<organism evidence="13 14">
    <name type="scientific">Papaver somniferum</name>
    <name type="common">Opium poppy</name>
    <dbReference type="NCBI Taxonomy" id="3469"/>
    <lineage>
        <taxon>Eukaryota</taxon>
        <taxon>Viridiplantae</taxon>
        <taxon>Streptophyta</taxon>
        <taxon>Embryophyta</taxon>
        <taxon>Tracheophyta</taxon>
        <taxon>Spermatophyta</taxon>
        <taxon>Magnoliopsida</taxon>
        <taxon>Ranunculales</taxon>
        <taxon>Papaveraceae</taxon>
        <taxon>Papaveroideae</taxon>
        <taxon>Papaver</taxon>
    </lineage>
</organism>
<keyword evidence="14" id="KW-1185">Reference proteome</keyword>
<dbReference type="CDD" id="cd02947">
    <property type="entry name" value="TRX_family"/>
    <property type="match status" value="1"/>
</dbReference>
<dbReference type="FunFam" id="3.40.30.10:FF:000245">
    <property type="entry name" value="Thioredoxin"/>
    <property type="match status" value="1"/>
</dbReference>
<evidence type="ECO:0000256" key="3">
    <source>
        <dbReference type="ARBA" id="ARBA00022679"/>
    </source>
</evidence>
<keyword evidence="3 11" id="KW-0808">Transferase</keyword>
<comment type="subcellular location">
    <subcellularLocation>
        <location evidence="1">Membrane</location>
        <topology evidence="1">Multi-pass membrane protein</topology>
    </subcellularLocation>
</comment>
<feature type="transmembrane region" description="Helical" evidence="11">
    <location>
        <begin position="177"/>
        <end position="204"/>
    </location>
</feature>
<dbReference type="STRING" id="3469.A0A4Y7KY69"/>
<evidence type="ECO:0000256" key="5">
    <source>
        <dbReference type="ARBA" id="ARBA00022982"/>
    </source>
</evidence>
<feature type="transmembrane region" description="Helical" evidence="11">
    <location>
        <begin position="142"/>
        <end position="165"/>
    </location>
</feature>
<dbReference type="AlphaFoldDB" id="A0A4Y7KY69"/>
<dbReference type="InterPro" id="IPR013766">
    <property type="entry name" value="Thioredoxin_domain"/>
</dbReference>
<dbReference type="InterPro" id="IPR039859">
    <property type="entry name" value="PFA4/ZDH16/20/ERF2-like"/>
</dbReference>
<keyword evidence="4 11" id="KW-0812">Transmembrane</keyword>
<dbReference type="Gramene" id="RZC77332">
    <property type="protein sequence ID" value="RZC77332"/>
    <property type="gene ID" value="C5167_001495"/>
</dbReference>
<dbReference type="GO" id="GO:0019706">
    <property type="term" value="F:protein-cysteine S-palmitoyltransferase activity"/>
    <property type="evidence" value="ECO:0007669"/>
    <property type="project" value="UniProtKB-EC"/>
</dbReference>
<comment type="catalytic activity">
    <reaction evidence="11">
        <text>L-cysteinyl-[protein] + hexadecanoyl-CoA = S-hexadecanoyl-L-cysteinyl-[protein] + CoA</text>
        <dbReference type="Rhea" id="RHEA:36683"/>
        <dbReference type="Rhea" id="RHEA-COMP:10131"/>
        <dbReference type="Rhea" id="RHEA-COMP:11032"/>
        <dbReference type="ChEBI" id="CHEBI:29950"/>
        <dbReference type="ChEBI" id="CHEBI:57287"/>
        <dbReference type="ChEBI" id="CHEBI:57379"/>
        <dbReference type="ChEBI" id="CHEBI:74151"/>
        <dbReference type="EC" id="2.3.1.225"/>
    </reaction>
</comment>
<evidence type="ECO:0000256" key="1">
    <source>
        <dbReference type="ARBA" id="ARBA00004141"/>
    </source>
</evidence>
<dbReference type="Gene3D" id="3.40.30.10">
    <property type="entry name" value="Glutaredoxin"/>
    <property type="match status" value="1"/>
</dbReference>
<keyword evidence="5" id="KW-0249">Electron transport</keyword>
<keyword evidence="8" id="KW-1015">Disulfide bond</keyword>
<protein>
    <recommendedName>
        <fullName evidence="11">S-acyltransferase</fullName>
        <ecNumber evidence="11">2.3.1.225</ecNumber>
    </recommendedName>
    <alternativeName>
        <fullName evidence="11">Palmitoyltransferase</fullName>
    </alternativeName>
</protein>
<comment type="domain">
    <text evidence="11">The DHHC domain is required for palmitoyltransferase activity.</text>
</comment>
<dbReference type="InterPro" id="IPR036249">
    <property type="entry name" value="Thioredoxin-like_sf"/>
</dbReference>
<dbReference type="GO" id="GO:0016020">
    <property type="term" value="C:membrane"/>
    <property type="evidence" value="ECO:0007669"/>
    <property type="project" value="UniProtKB-SubCell"/>
</dbReference>
<dbReference type="Proteomes" id="UP000316621">
    <property type="component" value="Chromosome 9"/>
</dbReference>
<keyword evidence="7 11" id="KW-0472">Membrane</keyword>